<feature type="domain" description="RNA-binding S4" evidence="6">
    <location>
        <begin position="1"/>
        <end position="64"/>
    </location>
</feature>
<dbReference type="HAMAP" id="MF_00871">
    <property type="entry name" value="RqcP"/>
    <property type="match status" value="1"/>
</dbReference>
<dbReference type="KEGG" id="vah:G7081_02545"/>
<organism evidence="7 8">
    <name type="scientific">Vagococcus coleopterorum</name>
    <dbReference type="NCBI Taxonomy" id="2714946"/>
    <lineage>
        <taxon>Bacteria</taxon>
        <taxon>Bacillati</taxon>
        <taxon>Bacillota</taxon>
        <taxon>Bacilli</taxon>
        <taxon>Lactobacillales</taxon>
        <taxon>Enterococcaceae</taxon>
        <taxon>Vagococcus</taxon>
    </lineage>
</organism>
<keyword evidence="4 5" id="KW-0648">Protein biosynthesis</keyword>
<keyword evidence="8" id="KW-1185">Reference proteome</keyword>
<dbReference type="SUPFAM" id="SSF55174">
    <property type="entry name" value="Alpha-L RNA-binding motif"/>
    <property type="match status" value="1"/>
</dbReference>
<dbReference type="PROSITE" id="PS50889">
    <property type="entry name" value="S4"/>
    <property type="match status" value="1"/>
</dbReference>
<keyword evidence="2 5" id="KW-0699">rRNA-binding</keyword>
<evidence type="ECO:0000313" key="7">
    <source>
        <dbReference type="EMBL" id="QIL46046.1"/>
    </source>
</evidence>
<dbReference type="CDD" id="cd00165">
    <property type="entry name" value="S4"/>
    <property type="match status" value="1"/>
</dbReference>
<accession>A0A6G8AM17</accession>
<dbReference type="SMART" id="SM00363">
    <property type="entry name" value="S4"/>
    <property type="match status" value="1"/>
</dbReference>
<evidence type="ECO:0000256" key="5">
    <source>
        <dbReference type="HAMAP-Rule" id="MF_00871"/>
    </source>
</evidence>
<comment type="similarity">
    <text evidence="5">Belongs to the RqcP family.</text>
</comment>
<dbReference type="Pfam" id="PF01479">
    <property type="entry name" value="S4"/>
    <property type="match status" value="1"/>
</dbReference>
<dbReference type="GO" id="GO:0019843">
    <property type="term" value="F:rRNA binding"/>
    <property type="evidence" value="ECO:0007669"/>
    <property type="project" value="UniProtKB-UniRule"/>
</dbReference>
<dbReference type="InterPro" id="IPR002942">
    <property type="entry name" value="S4_RNA-bd"/>
</dbReference>
<comment type="subunit">
    <text evidence="5">Associates with stalled 50S ribosomal subunits. Binds to RqcH, 23S rRNA and the P-site tRNA. Does not require RqcH for association with 50S subunits.</text>
</comment>
<proteinExistence type="inferred from homology"/>
<evidence type="ECO:0000256" key="3">
    <source>
        <dbReference type="ARBA" id="ARBA00022884"/>
    </source>
</evidence>
<sequence>MRLDKFLKVSRIIKRRTIAKEVTDKGRIQVNGQIAKSSTSLKKGDTIKILFGNKTLEVKVRELMDSTKKDDAYKMYEIISETRDVEVEKLN</sequence>
<evidence type="ECO:0000256" key="1">
    <source>
        <dbReference type="ARBA" id="ARBA00022555"/>
    </source>
</evidence>
<dbReference type="RefSeq" id="WP_166007146.1">
    <property type="nucleotide sequence ID" value="NZ_CP049886.1"/>
</dbReference>
<evidence type="ECO:0000259" key="6">
    <source>
        <dbReference type="SMART" id="SM00363"/>
    </source>
</evidence>
<comment type="function">
    <text evidence="5">Key component of the ribosome quality control system (RQC), a ribosome-associated complex that mediates the extraction of incompletely synthesized nascent chains from stalled ribosomes and their subsequent degradation. RqcH recruits Ala-charged tRNA, and with RqcP directs the elongation of stalled nascent chains on 50S ribosomal subunits, leading to non-templated C-terminal alanine extensions (Ala tail). The Ala tail promotes nascent chain degradation. RqcP is associated with the translocation-like movement of the peptidyl-tRNA from the A-site into the P-site.</text>
</comment>
<evidence type="ECO:0000313" key="8">
    <source>
        <dbReference type="Proteomes" id="UP000500890"/>
    </source>
</evidence>
<dbReference type="Proteomes" id="UP000500890">
    <property type="component" value="Chromosome"/>
</dbReference>
<evidence type="ECO:0000256" key="4">
    <source>
        <dbReference type="ARBA" id="ARBA00022917"/>
    </source>
</evidence>
<dbReference type="PIRSF" id="PIRSF038881">
    <property type="entry name" value="RNAbp_HP1423"/>
    <property type="match status" value="1"/>
</dbReference>
<dbReference type="AlphaFoldDB" id="A0A6G8AM17"/>
<keyword evidence="1 5" id="KW-0820">tRNA-binding</keyword>
<dbReference type="GO" id="GO:0072344">
    <property type="term" value="P:rescue of stalled ribosome"/>
    <property type="evidence" value="ECO:0007669"/>
    <property type="project" value="UniProtKB-UniRule"/>
</dbReference>
<dbReference type="InterPro" id="IPR036986">
    <property type="entry name" value="S4_RNA-bd_sf"/>
</dbReference>
<reference evidence="7 8" key="1">
    <citation type="submission" date="2020-03" db="EMBL/GenBank/DDBJ databases">
        <title>Vagococcus sp. nov., isolated from beetles.</title>
        <authorList>
            <person name="Hyun D.-W."/>
            <person name="Bae J.-W."/>
        </authorList>
    </citation>
    <scope>NUCLEOTIDE SEQUENCE [LARGE SCALE GENOMIC DNA]</scope>
    <source>
        <strain evidence="7 8">HDW17A</strain>
    </source>
</reference>
<dbReference type="Gene3D" id="3.10.290.10">
    <property type="entry name" value="RNA-binding S4 domain"/>
    <property type="match status" value="1"/>
</dbReference>
<evidence type="ECO:0000256" key="2">
    <source>
        <dbReference type="ARBA" id="ARBA00022730"/>
    </source>
</evidence>
<protein>
    <recommendedName>
        <fullName evidence="5">RQC P-site tRNA stabilizing factor</fullName>
        <shortName evidence="5">RqcP</shortName>
    </recommendedName>
    <alternativeName>
        <fullName evidence="5">Ribosome-associated protein quality control protein P</fullName>
    </alternativeName>
</protein>
<dbReference type="InterPro" id="IPR025490">
    <property type="entry name" value="RqcP"/>
</dbReference>
<name>A0A6G8AM17_9ENTE</name>
<dbReference type="GO" id="GO:0043023">
    <property type="term" value="F:ribosomal large subunit binding"/>
    <property type="evidence" value="ECO:0007669"/>
    <property type="project" value="UniProtKB-UniRule"/>
</dbReference>
<dbReference type="EMBL" id="CP049886">
    <property type="protein sequence ID" value="QIL46046.1"/>
    <property type="molecule type" value="Genomic_DNA"/>
</dbReference>
<dbReference type="GO" id="GO:0000049">
    <property type="term" value="F:tRNA binding"/>
    <property type="evidence" value="ECO:0007669"/>
    <property type="project" value="UniProtKB-UniRule"/>
</dbReference>
<keyword evidence="3 5" id="KW-0694">RNA-binding</keyword>
<gene>
    <name evidence="5" type="primary">rqcP</name>
    <name evidence="7" type="ORF">G7081_02545</name>
</gene>